<proteinExistence type="predicted"/>
<sequence>MSYNVVKRVKKRIDILLFKSLEFKNAVGQKVKIIDIPVLEKDSPYFFLVQVRLQAYMTFVFHTCDKIHTYSFKEYLKRVMRWPDYDRIFQTPKLKSNA</sequence>
<evidence type="ECO:0008006" key="3">
    <source>
        <dbReference type="Google" id="ProtNLM"/>
    </source>
</evidence>
<comment type="caution">
    <text evidence="1">The sequence shown here is derived from an EMBL/GenBank/DDBJ whole genome shotgun (WGS) entry which is preliminary data.</text>
</comment>
<evidence type="ECO:0000313" key="2">
    <source>
        <dbReference type="Proteomes" id="UP001238088"/>
    </source>
</evidence>
<reference evidence="1 2" key="1">
    <citation type="submission" date="2023-07" db="EMBL/GenBank/DDBJ databases">
        <title>Genomic Encyclopedia of Type Strains, Phase IV (KMG-IV): sequencing the most valuable type-strain genomes for metagenomic binning, comparative biology and taxonomic classification.</title>
        <authorList>
            <person name="Goeker M."/>
        </authorList>
    </citation>
    <scope>NUCLEOTIDE SEQUENCE [LARGE SCALE GENOMIC DNA]</scope>
    <source>
        <strain evidence="1 2">DSM 23494</strain>
    </source>
</reference>
<dbReference type="Proteomes" id="UP001238088">
    <property type="component" value="Unassembled WGS sequence"/>
</dbReference>
<name>A0ABU0AMM0_9BACI</name>
<evidence type="ECO:0000313" key="1">
    <source>
        <dbReference type="EMBL" id="MDQ0272001.1"/>
    </source>
</evidence>
<accession>A0ABU0AMM0</accession>
<protein>
    <recommendedName>
        <fullName evidence="3">DUF2535 family protein</fullName>
    </recommendedName>
</protein>
<keyword evidence="2" id="KW-1185">Reference proteome</keyword>
<dbReference type="InterPro" id="IPR019687">
    <property type="entry name" value="DUF2535"/>
</dbReference>
<dbReference type="EMBL" id="JAUSUB010000019">
    <property type="protein sequence ID" value="MDQ0272001.1"/>
    <property type="molecule type" value="Genomic_DNA"/>
</dbReference>
<organism evidence="1 2">
    <name type="scientific">Cytobacillus purgationiresistens</name>
    <dbReference type="NCBI Taxonomy" id="863449"/>
    <lineage>
        <taxon>Bacteria</taxon>
        <taxon>Bacillati</taxon>
        <taxon>Bacillota</taxon>
        <taxon>Bacilli</taxon>
        <taxon>Bacillales</taxon>
        <taxon>Bacillaceae</taxon>
        <taxon>Cytobacillus</taxon>
    </lineage>
</organism>
<gene>
    <name evidence="1" type="ORF">J2S17_003893</name>
</gene>
<dbReference type="Pfam" id="PF10751">
    <property type="entry name" value="DUF2535"/>
    <property type="match status" value="1"/>
</dbReference>